<organism evidence="2">
    <name type="scientific">Vibrio vulnificus</name>
    <dbReference type="NCBI Taxonomy" id="672"/>
    <lineage>
        <taxon>Bacteria</taxon>
        <taxon>Pseudomonadati</taxon>
        <taxon>Pseudomonadota</taxon>
        <taxon>Gammaproteobacteria</taxon>
        <taxon>Vibrionales</taxon>
        <taxon>Vibrionaceae</taxon>
        <taxon>Vibrio</taxon>
    </lineage>
</organism>
<dbReference type="Gene3D" id="3.10.20.860">
    <property type="match status" value="1"/>
</dbReference>
<dbReference type="Proteomes" id="UP000863257">
    <property type="component" value="Unassembled WGS sequence"/>
</dbReference>
<feature type="domain" description="HTH cro/C1-type" evidence="1">
    <location>
        <begin position="73"/>
        <end position="127"/>
    </location>
</feature>
<dbReference type="NCBIfam" id="TIGR03831">
    <property type="entry name" value="YgiT_finger"/>
    <property type="match status" value="1"/>
</dbReference>
<dbReference type="SUPFAM" id="SSF47413">
    <property type="entry name" value="lambda repressor-like DNA-binding domains"/>
    <property type="match status" value="1"/>
</dbReference>
<proteinExistence type="predicted"/>
<dbReference type="Pfam" id="PF15731">
    <property type="entry name" value="MqsA_antitoxin"/>
    <property type="match status" value="1"/>
</dbReference>
<reference evidence="2" key="2">
    <citation type="submission" date="2019-01" db="EMBL/GenBank/DDBJ databases">
        <authorList>
            <consortium name="NCBI Pathogen Detection Project"/>
        </authorList>
    </citation>
    <scope>NUCLEOTIDE SEQUENCE</scope>
    <source>
        <strain evidence="2">BCW_3452</strain>
    </source>
</reference>
<dbReference type="InterPro" id="IPR010982">
    <property type="entry name" value="Lambda_DNA-bd_dom_sf"/>
</dbReference>
<accession>A0A8H9N531</accession>
<name>A0A8H9N531_VIBVL</name>
<protein>
    <submittedName>
        <fullName evidence="2">Type II toxin-antitoxin system MqsA family antitoxin</fullName>
    </submittedName>
</protein>
<gene>
    <name evidence="2" type="ORF">I7730_24305</name>
</gene>
<dbReference type="GO" id="GO:0003677">
    <property type="term" value="F:DNA binding"/>
    <property type="evidence" value="ECO:0007669"/>
    <property type="project" value="InterPro"/>
</dbReference>
<dbReference type="NCBIfam" id="TIGR03830">
    <property type="entry name" value="CxxCG_CxxCG_HTH"/>
    <property type="match status" value="1"/>
</dbReference>
<dbReference type="RefSeq" id="WP_154186092.1">
    <property type="nucleotide sequence ID" value="NZ_CP035784.1"/>
</dbReference>
<dbReference type="InterPro" id="IPR032758">
    <property type="entry name" value="MqsA/HigA-2"/>
</dbReference>
<dbReference type="PROSITE" id="PS50943">
    <property type="entry name" value="HTH_CROC1"/>
    <property type="match status" value="1"/>
</dbReference>
<dbReference type="InterPro" id="IPR022453">
    <property type="entry name" value="Znf_MqsA-type"/>
</dbReference>
<dbReference type="AlphaFoldDB" id="A0A8H9N531"/>
<reference evidence="2" key="1">
    <citation type="journal article" date="2018" name="Genome Biol.">
        <title>SKESA: strategic k-mer extension for scrupulous assemblies.</title>
        <authorList>
            <person name="Souvorov A."/>
            <person name="Agarwala R."/>
            <person name="Lipman D.J."/>
        </authorList>
    </citation>
    <scope>NUCLEOTIDE SEQUENCE</scope>
    <source>
        <strain evidence="2">BCW_3452</strain>
    </source>
</reference>
<comment type="caution">
    <text evidence="2">The sequence shown here is derived from an EMBL/GenBank/DDBJ whole genome shotgun (WGS) entry which is preliminary data.</text>
</comment>
<dbReference type="Gene3D" id="1.10.260.40">
    <property type="entry name" value="lambda repressor-like DNA-binding domains"/>
    <property type="match status" value="1"/>
</dbReference>
<evidence type="ECO:0000313" key="2">
    <source>
        <dbReference type="EMBL" id="HAS8542897.1"/>
    </source>
</evidence>
<dbReference type="EMBL" id="DACRBY010000062">
    <property type="protein sequence ID" value="HAS8542897.1"/>
    <property type="molecule type" value="Genomic_DNA"/>
</dbReference>
<dbReference type="InterPro" id="IPR022452">
    <property type="entry name" value="MqsA"/>
</dbReference>
<dbReference type="CDD" id="cd00093">
    <property type="entry name" value="HTH_XRE"/>
    <property type="match status" value="1"/>
</dbReference>
<sequence>MSECKVCKSNAVEALTDYEDISYKGSVLRIKVEYSLCNACGREFLSKEQIMKNDRVLRDAKKVHDGLFSSKEIADARIKLGLTQEQASIVFGGGRNAFSKYERGEVSQSAAMDKLIKQALKHPIVYRDLLESAGIRSSGKSISYENNIVSYSSFKAANQERFTSVKCIKMQEVSYG</sequence>
<evidence type="ECO:0000259" key="1">
    <source>
        <dbReference type="PROSITE" id="PS50943"/>
    </source>
</evidence>
<dbReference type="InterPro" id="IPR001387">
    <property type="entry name" value="Cro/C1-type_HTH"/>
</dbReference>